<comment type="caution">
    <text evidence="1">The sequence shown here is derived from an EMBL/GenBank/DDBJ whole genome shotgun (WGS) entry which is preliminary data.</text>
</comment>
<dbReference type="Proteomes" id="UP000625682">
    <property type="component" value="Unassembled WGS sequence"/>
</dbReference>
<protein>
    <submittedName>
        <fullName evidence="1">Uncharacterized protein</fullName>
    </submittedName>
</protein>
<sequence>MNDALALLAVTTTLRVFLPDLRTVTRLPLRAAVRAGVGELLQVRPTDTLPSTSEASQGTEEA</sequence>
<dbReference type="EMBL" id="BMMU01000053">
    <property type="protein sequence ID" value="GGJ69215.1"/>
    <property type="molecule type" value="Genomic_DNA"/>
</dbReference>
<dbReference type="RefSeq" id="WP_189152106.1">
    <property type="nucleotide sequence ID" value="NZ_BAABER010000058.1"/>
</dbReference>
<name>A0A917UN61_9ACTN</name>
<evidence type="ECO:0000313" key="1">
    <source>
        <dbReference type="EMBL" id="GGJ69215.1"/>
    </source>
</evidence>
<organism evidence="1 2">
    <name type="scientific">Streptomyces lacrimifluminis</name>
    <dbReference type="NCBI Taxonomy" id="1500077"/>
    <lineage>
        <taxon>Bacteria</taxon>
        <taxon>Bacillati</taxon>
        <taxon>Actinomycetota</taxon>
        <taxon>Actinomycetes</taxon>
        <taxon>Kitasatosporales</taxon>
        <taxon>Streptomycetaceae</taxon>
        <taxon>Streptomyces</taxon>
    </lineage>
</organism>
<accession>A0A917UN61</accession>
<proteinExistence type="predicted"/>
<evidence type="ECO:0000313" key="2">
    <source>
        <dbReference type="Proteomes" id="UP000625682"/>
    </source>
</evidence>
<reference evidence="1" key="2">
    <citation type="submission" date="2020-09" db="EMBL/GenBank/DDBJ databases">
        <authorList>
            <person name="Sun Q."/>
            <person name="Zhou Y."/>
        </authorList>
    </citation>
    <scope>NUCLEOTIDE SEQUENCE</scope>
    <source>
        <strain evidence="1">CGMCC 4.7272</strain>
    </source>
</reference>
<keyword evidence="2" id="KW-1185">Reference proteome</keyword>
<gene>
    <name evidence="1" type="ORF">GCM10012282_77770</name>
</gene>
<reference evidence="1" key="1">
    <citation type="journal article" date="2014" name="Int. J. Syst. Evol. Microbiol.">
        <title>Complete genome sequence of Corynebacterium casei LMG S-19264T (=DSM 44701T), isolated from a smear-ripened cheese.</title>
        <authorList>
            <consortium name="US DOE Joint Genome Institute (JGI-PGF)"/>
            <person name="Walter F."/>
            <person name="Albersmeier A."/>
            <person name="Kalinowski J."/>
            <person name="Ruckert C."/>
        </authorList>
    </citation>
    <scope>NUCLEOTIDE SEQUENCE</scope>
    <source>
        <strain evidence="1">CGMCC 4.7272</strain>
    </source>
</reference>
<dbReference type="AlphaFoldDB" id="A0A917UN61"/>